<evidence type="ECO:0000256" key="2">
    <source>
        <dbReference type="ARBA" id="ARBA00022679"/>
    </source>
</evidence>
<evidence type="ECO:0000313" key="5">
    <source>
        <dbReference type="Proteomes" id="UP000249590"/>
    </source>
</evidence>
<comment type="caution">
    <text evidence="4">The sequence shown here is derived from an EMBL/GenBank/DDBJ whole genome shotgun (WGS) entry which is preliminary data.</text>
</comment>
<dbReference type="Pfam" id="PF03808">
    <property type="entry name" value="Glyco_tran_WecG"/>
    <property type="match status" value="1"/>
</dbReference>
<keyword evidence="2" id="KW-0808">Transferase</keyword>
<evidence type="ECO:0000313" key="4">
    <source>
        <dbReference type="EMBL" id="RAI03456.1"/>
    </source>
</evidence>
<dbReference type="EMBL" id="QHHQ01000001">
    <property type="protein sequence ID" value="RAI03456.1"/>
    <property type="molecule type" value="Genomic_DNA"/>
</dbReference>
<dbReference type="AlphaFoldDB" id="A0A8B2NZZ2"/>
<gene>
    <name evidence="4" type="ORF">DLJ53_02810</name>
</gene>
<dbReference type="GO" id="GO:0016758">
    <property type="term" value="F:hexosyltransferase activity"/>
    <property type="evidence" value="ECO:0007669"/>
    <property type="project" value="TreeGrafter"/>
</dbReference>
<dbReference type="OrthoDB" id="9771846at2"/>
<dbReference type="Proteomes" id="UP000249590">
    <property type="component" value="Unassembled WGS sequence"/>
</dbReference>
<dbReference type="NCBIfam" id="TIGR00696">
    <property type="entry name" value="wecG_tagA_cpsF"/>
    <property type="match status" value="1"/>
</dbReference>
<organism evidence="4 5">
    <name type="scientific">Acuticoccus sediminis</name>
    <dbReference type="NCBI Taxonomy" id="2184697"/>
    <lineage>
        <taxon>Bacteria</taxon>
        <taxon>Pseudomonadati</taxon>
        <taxon>Pseudomonadota</taxon>
        <taxon>Alphaproteobacteria</taxon>
        <taxon>Hyphomicrobiales</taxon>
        <taxon>Amorphaceae</taxon>
        <taxon>Acuticoccus</taxon>
    </lineage>
</organism>
<name>A0A8B2NZZ2_9HYPH</name>
<evidence type="ECO:0000256" key="3">
    <source>
        <dbReference type="SAM" id="MobiDB-lite"/>
    </source>
</evidence>
<dbReference type="CDD" id="cd06533">
    <property type="entry name" value="Glyco_transf_WecG_TagA"/>
    <property type="match status" value="1"/>
</dbReference>
<keyword evidence="5" id="KW-1185">Reference proteome</keyword>
<accession>A0A8B2NZZ2</accession>
<protein>
    <recommendedName>
        <fullName evidence="6">N-acetylglucosaminyldiphosphoundecaprenol N-acetyl-beta-D-mannosaminyltransferase</fullName>
    </recommendedName>
</protein>
<dbReference type="PANTHER" id="PTHR34136:SF1">
    <property type="entry name" value="UDP-N-ACETYL-D-MANNOSAMINURONIC ACID TRANSFERASE"/>
    <property type="match status" value="1"/>
</dbReference>
<evidence type="ECO:0008006" key="6">
    <source>
        <dbReference type="Google" id="ProtNLM"/>
    </source>
</evidence>
<feature type="region of interest" description="Disordered" evidence="3">
    <location>
        <begin position="21"/>
        <end position="61"/>
    </location>
</feature>
<evidence type="ECO:0000256" key="1">
    <source>
        <dbReference type="ARBA" id="ARBA00022676"/>
    </source>
</evidence>
<dbReference type="InterPro" id="IPR004629">
    <property type="entry name" value="WecG_TagA_CpsF"/>
</dbReference>
<keyword evidence="1" id="KW-0328">Glycosyltransferase</keyword>
<proteinExistence type="predicted"/>
<reference evidence="4 5" key="1">
    <citation type="submission" date="2018-05" db="EMBL/GenBank/DDBJ databases">
        <title>Acuticoccus sediminis sp. nov., isolated from deep-sea sediment of Indian Ocean.</title>
        <authorList>
            <person name="Liu X."/>
            <person name="Lai Q."/>
            <person name="Du Y."/>
            <person name="Sun F."/>
            <person name="Zhang X."/>
            <person name="Wang S."/>
            <person name="Shao Z."/>
        </authorList>
    </citation>
    <scope>NUCLEOTIDE SEQUENCE [LARGE SCALE GENOMIC DNA]</scope>
    <source>
        <strain evidence="4 5">PTG4-2</strain>
    </source>
</reference>
<sequence length="347" mass="38704">MGHPTLRRAYAGYLIARSLSERTGPAAVTGDPAPRRNDEPTAREMDEPMTPPPAPDAADTGLPPFPKQRLFGVSVAAITFNQAIERIIAWSRTTPARTVVTTNLDHVMKLRSDPLFRLCYEEADLVTADGMPFVWLAKHEGEPLKERVTGSDLVEPLVAAAAREGRSVFLFGSTMDRLHGAAKILKERYPQLEFRGAYAPPFGFERDPDLHAEVLEILRTARPDIVLVALGAPKQEVWSRAMSHAVRHGVFVCIGGALDFLSGEIRRAPPFMRRTGTEWLWRAFTEPRRLGPRYVKIIWALPSLYRMHKSDRARYDALLRQQAIAAESAATYDAMTPSAAEPRSRRA</sequence>
<dbReference type="RefSeq" id="WP_111342160.1">
    <property type="nucleotide sequence ID" value="NZ_QHHQ01000001.1"/>
</dbReference>
<dbReference type="PANTHER" id="PTHR34136">
    <property type="match status" value="1"/>
</dbReference>
<feature type="compositionally biased region" description="Basic and acidic residues" evidence="3">
    <location>
        <begin position="33"/>
        <end position="46"/>
    </location>
</feature>